<dbReference type="OrthoDB" id="9790951at2"/>
<accession>W7UM78</accession>
<name>W7UM78_RUMFL</name>
<proteinExistence type="predicted"/>
<evidence type="ECO:0008006" key="4">
    <source>
        <dbReference type="Google" id="ProtNLM"/>
    </source>
</evidence>
<keyword evidence="1" id="KW-0732">Signal</keyword>
<feature type="chain" id="PRO_5038498113" description="SH3b domain-containing protein" evidence="1">
    <location>
        <begin position="16"/>
        <end position="108"/>
    </location>
</feature>
<evidence type="ECO:0000256" key="1">
    <source>
        <dbReference type="SAM" id="SignalP"/>
    </source>
</evidence>
<protein>
    <recommendedName>
        <fullName evidence="4">SH3b domain-containing protein</fullName>
    </recommendedName>
</protein>
<evidence type="ECO:0000313" key="2">
    <source>
        <dbReference type="EMBL" id="EWM52659.1"/>
    </source>
</evidence>
<dbReference type="RefSeq" id="WP_037300716.1">
    <property type="nucleotide sequence ID" value="NZ_ATAX01000032.1"/>
</dbReference>
<reference evidence="2 3" key="1">
    <citation type="journal article" date="2014" name="PLoS ONE">
        <title>Rumen cellulosomics: divergent fiber-degrading strategies revealed by comparative genome-wide analysis of six ruminococcal strains.</title>
        <authorList>
            <person name="Dassa B."/>
            <person name="Borovok I."/>
            <person name="Ruimy-Israeli V."/>
            <person name="Lamed R."/>
            <person name="Flint H.J."/>
            <person name="Duncan S.H."/>
            <person name="Henrissat B."/>
            <person name="Coutinho P."/>
            <person name="Morrison M."/>
            <person name="Mosoni P."/>
            <person name="Yeoman C.J."/>
            <person name="White B.A."/>
            <person name="Bayer E.A."/>
        </authorList>
    </citation>
    <scope>NUCLEOTIDE SEQUENCE [LARGE SCALE GENOMIC DNA]</scope>
    <source>
        <strain evidence="2 3">007c</strain>
    </source>
</reference>
<keyword evidence="3" id="KW-1185">Reference proteome</keyword>
<comment type="caution">
    <text evidence="2">The sequence shown here is derived from an EMBL/GenBank/DDBJ whole genome shotgun (WGS) entry which is preliminary data.</text>
</comment>
<dbReference type="PATRIC" id="fig|1341157.4.peg.2703"/>
<gene>
    <name evidence="2" type="ORF">RF007C_00740</name>
</gene>
<feature type="signal peptide" evidence="1">
    <location>
        <begin position="1"/>
        <end position="15"/>
    </location>
</feature>
<sequence length="108" mass="12013">MANLKKTIASLVASAAMLGTVTIPTVSNYVATTPIVASAYTIHEESCSVYAKITYYSPFWKSPTYSASYAGRNYEKTKKYHFTRVAVTTEGTWYRTSGGWVPYCALIW</sequence>
<evidence type="ECO:0000313" key="3">
    <source>
        <dbReference type="Proteomes" id="UP000019365"/>
    </source>
</evidence>
<dbReference type="Proteomes" id="UP000019365">
    <property type="component" value="Unassembled WGS sequence"/>
</dbReference>
<dbReference type="EMBL" id="ATAX01000032">
    <property type="protein sequence ID" value="EWM52659.1"/>
    <property type="molecule type" value="Genomic_DNA"/>
</dbReference>
<organism evidence="2 3">
    <name type="scientific">Ruminococcus flavefaciens 007c</name>
    <dbReference type="NCBI Taxonomy" id="1341157"/>
    <lineage>
        <taxon>Bacteria</taxon>
        <taxon>Bacillati</taxon>
        <taxon>Bacillota</taxon>
        <taxon>Clostridia</taxon>
        <taxon>Eubacteriales</taxon>
        <taxon>Oscillospiraceae</taxon>
        <taxon>Ruminococcus</taxon>
    </lineage>
</organism>
<dbReference type="AlphaFoldDB" id="W7UM78"/>